<evidence type="ECO:0000313" key="6">
    <source>
        <dbReference type="Proteomes" id="UP001316803"/>
    </source>
</evidence>
<dbReference type="SMART" id="SM00355">
    <property type="entry name" value="ZnF_C2H2"/>
    <property type="match status" value="2"/>
</dbReference>
<dbReference type="PANTHER" id="PTHR33099">
    <property type="entry name" value="FE2OG DIOXYGENASE DOMAIN-CONTAINING PROTEIN"/>
    <property type="match status" value="1"/>
</dbReference>
<organism evidence="5 6">
    <name type="scientific">Knufia fluminis</name>
    <dbReference type="NCBI Taxonomy" id="191047"/>
    <lineage>
        <taxon>Eukaryota</taxon>
        <taxon>Fungi</taxon>
        <taxon>Dikarya</taxon>
        <taxon>Ascomycota</taxon>
        <taxon>Pezizomycotina</taxon>
        <taxon>Eurotiomycetes</taxon>
        <taxon>Chaetothyriomycetidae</taxon>
        <taxon>Chaetothyriales</taxon>
        <taxon>Trichomeriaceae</taxon>
        <taxon>Knufia</taxon>
    </lineage>
</organism>
<keyword evidence="1" id="KW-0862">Zinc</keyword>
<dbReference type="InterPro" id="IPR013087">
    <property type="entry name" value="Znf_C2H2_type"/>
</dbReference>
<sequence>MATSSQSTAYTCATCGQNFATPYDLECHEPVHSPSSHKCNYPDCGMAFTYRERLEDHCKGLGQAHVLANVPSSTLAEAAENKIFVELANLVESKNKRSVFAVGGVIPITSLDSRLICETDEARSDGHSSGDDTIMAQSQKPQTLKSASTVDTVKKQEVDIPADVHIMCCDPVTIRWDTDDHNGCKVTLPCTDADRPNFEQLLKDCQPATFGRGGQDVMDESYRKAGKLDVTAFCSNFNPYALGIIDTAAQALTPNLAQQTNQTHGLRAELYKLNVYSSPSGRFKPHVDTPRSKHQVGSLVVCLPSTHEGGQLVLRHQGREQVFDWSGDKKGRNAIQWAAFYSDCEHEVLEVTSGHRVTLTYNLYATCWANSAWIDAGSVDLYQKLKSLLEHPAFCKKGLTLGYHCAHAYPHTEESAIKTLPATLKGVDKLVYECFFASTFKVTLGQMLDLEYDEYEDPVASILDINTKHSDHYTKENHPPEGFEDVFERIEHPSWGTVWERKAENRRQGDLVVMADDLVPLQFSDAGMYDSLSYREIAEEWTGDFNVACVKWLNEPSHSQPALLHGAVSMDEIQLWTLC</sequence>
<dbReference type="EMBL" id="JAKLMC020000040">
    <property type="protein sequence ID" value="KAK5948987.1"/>
    <property type="molecule type" value="Genomic_DNA"/>
</dbReference>
<accession>A0AAN8EES2</accession>
<evidence type="ECO:0008006" key="7">
    <source>
        <dbReference type="Google" id="ProtNLM"/>
    </source>
</evidence>
<dbReference type="Gene3D" id="2.60.120.620">
    <property type="entry name" value="q2cbj1_9rhob like domain"/>
    <property type="match status" value="1"/>
</dbReference>
<dbReference type="Gene3D" id="3.30.160.60">
    <property type="entry name" value="Classic Zinc Finger"/>
    <property type="match status" value="1"/>
</dbReference>
<dbReference type="PANTHER" id="PTHR33099:SF7">
    <property type="entry name" value="MYND-TYPE DOMAIN-CONTAINING PROTEIN"/>
    <property type="match status" value="1"/>
</dbReference>
<dbReference type="PROSITE" id="PS00028">
    <property type="entry name" value="ZINC_FINGER_C2H2_1"/>
    <property type="match status" value="1"/>
</dbReference>
<dbReference type="SUPFAM" id="SSF57667">
    <property type="entry name" value="beta-beta-alpha zinc fingers"/>
    <property type="match status" value="1"/>
</dbReference>
<evidence type="ECO:0000259" key="3">
    <source>
        <dbReference type="PROSITE" id="PS50157"/>
    </source>
</evidence>
<feature type="domain" description="C2H2-type" evidence="3">
    <location>
        <begin position="10"/>
        <end position="37"/>
    </location>
</feature>
<evidence type="ECO:0000259" key="4">
    <source>
        <dbReference type="PROSITE" id="PS51471"/>
    </source>
</evidence>
<evidence type="ECO:0000313" key="5">
    <source>
        <dbReference type="EMBL" id="KAK5948987.1"/>
    </source>
</evidence>
<feature type="compositionally biased region" description="Polar residues" evidence="2">
    <location>
        <begin position="135"/>
        <end position="149"/>
    </location>
</feature>
<proteinExistence type="predicted"/>
<reference evidence="5 6" key="1">
    <citation type="submission" date="2022-12" db="EMBL/GenBank/DDBJ databases">
        <title>Genomic features and morphological characterization of a novel Knufia sp. strain isolated from spacecraft assembly facility.</title>
        <authorList>
            <person name="Teixeira M."/>
            <person name="Chander A.M."/>
            <person name="Stajich J.E."/>
            <person name="Venkateswaran K."/>
        </authorList>
    </citation>
    <scope>NUCLEOTIDE SEQUENCE [LARGE SCALE GENOMIC DNA]</scope>
    <source>
        <strain evidence="5 6">FJI-L2-BK-P2</strain>
    </source>
</reference>
<keyword evidence="6" id="KW-1185">Reference proteome</keyword>
<dbReference type="InterPro" id="IPR005123">
    <property type="entry name" value="Oxoglu/Fe-dep_dioxygenase_dom"/>
</dbReference>
<dbReference type="PROSITE" id="PS51471">
    <property type="entry name" value="FE2OG_OXY"/>
    <property type="match status" value="1"/>
</dbReference>
<keyword evidence="1" id="KW-0863">Zinc-finger</keyword>
<dbReference type="Proteomes" id="UP001316803">
    <property type="component" value="Unassembled WGS sequence"/>
</dbReference>
<feature type="domain" description="C2H2-type" evidence="3">
    <location>
        <begin position="37"/>
        <end position="65"/>
    </location>
</feature>
<feature type="domain" description="Fe2OG dioxygenase" evidence="4">
    <location>
        <begin position="262"/>
        <end position="371"/>
    </location>
</feature>
<comment type="caution">
    <text evidence="5">The sequence shown here is derived from an EMBL/GenBank/DDBJ whole genome shotgun (WGS) entry which is preliminary data.</text>
</comment>
<name>A0AAN8EES2_9EURO</name>
<dbReference type="GO" id="GO:0008270">
    <property type="term" value="F:zinc ion binding"/>
    <property type="evidence" value="ECO:0007669"/>
    <property type="project" value="UniProtKB-KW"/>
</dbReference>
<gene>
    <name evidence="5" type="ORF">OHC33_009908</name>
</gene>
<dbReference type="InterPro" id="IPR036236">
    <property type="entry name" value="Znf_C2H2_sf"/>
</dbReference>
<dbReference type="AlphaFoldDB" id="A0AAN8EES2"/>
<evidence type="ECO:0000256" key="2">
    <source>
        <dbReference type="SAM" id="MobiDB-lite"/>
    </source>
</evidence>
<evidence type="ECO:0000256" key="1">
    <source>
        <dbReference type="PROSITE-ProRule" id="PRU00042"/>
    </source>
</evidence>
<dbReference type="PROSITE" id="PS50157">
    <property type="entry name" value="ZINC_FINGER_C2H2_2"/>
    <property type="match status" value="2"/>
</dbReference>
<feature type="region of interest" description="Disordered" evidence="2">
    <location>
        <begin position="122"/>
        <end position="149"/>
    </location>
</feature>
<protein>
    <recommendedName>
        <fullName evidence="7">Fe2OG dioxygenase domain-containing protein</fullName>
    </recommendedName>
</protein>
<keyword evidence="1" id="KW-0479">Metal-binding</keyword>